<evidence type="ECO:0000256" key="1">
    <source>
        <dbReference type="SAM" id="MobiDB-lite"/>
    </source>
</evidence>
<evidence type="ECO:0008006" key="5">
    <source>
        <dbReference type="Google" id="ProtNLM"/>
    </source>
</evidence>
<organism evidence="3 4">
    <name type="scientific">Stephania japonica</name>
    <dbReference type="NCBI Taxonomy" id="461633"/>
    <lineage>
        <taxon>Eukaryota</taxon>
        <taxon>Viridiplantae</taxon>
        <taxon>Streptophyta</taxon>
        <taxon>Embryophyta</taxon>
        <taxon>Tracheophyta</taxon>
        <taxon>Spermatophyta</taxon>
        <taxon>Magnoliopsida</taxon>
        <taxon>Ranunculales</taxon>
        <taxon>Menispermaceae</taxon>
        <taxon>Menispermoideae</taxon>
        <taxon>Cissampelideae</taxon>
        <taxon>Stephania</taxon>
    </lineage>
</organism>
<dbReference type="Proteomes" id="UP001417504">
    <property type="component" value="Unassembled WGS sequence"/>
</dbReference>
<gene>
    <name evidence="3" type="ORF">Sjap_006991</name>
</gene>
<feature type="compositionally biased region" description="Basic residues" evidence="1">
    <location>
        <begin position="105"/>
        <end position="118"/>
    </location>
</feature>
<keyword evidence="2" id="KW-0472">Membrane</keyword>
<evidence type="ECO:0000313" key="4">
    <source>
        <dbReference type="Proteomes" id="UP001417504"/>
    </source>
</evidence>
<keyword evidence="2" id="KW-0812">Transmembrane</keyword>
<name>A0AAP0K6W2_9MAGN</name>
<evidence type="ECO:0000313" key="3">
    <source>
        <dbReference type="EMBL" id="KAK9147088.1"/>
    </source>
</evidence>
<dbReference type="EMBL" id="JBBNAE010000002">
    <property type="protein sequence ID" value="KAK9147088.1"/>
    <property type="molecule type" value="Genomic_DNA"/>
</dbReference>
<feature type="region of interest" description="Disordered" evidence="1">
    <location>
        <begin position="101"/>
        <end position="129"/>
    </location>
</feature>
<accession>A0AAP0K6W2</accession>
<dbReference type="PANTHER" id="PTHR34188:SF20">
    <property type="entry name" value="PROTEIN, PUTATIVE-RELATED"/>
    <property type="match status" value="1"/>
</dbReference>
<keyword evidence="4" id="KW-1185">Reference proteome</keyword>
<feature type="compositionally biased region" description="Basic and acidic residues" evidence="1">
    <location>
        <begin position="25"/>
        <end position="36"/>
    </location>
</feature>
<feature type="transmembrane region" description="Helical" evidence="2">
    <location>
        <begin position="168"/>
        <end position="190"/>
    </location>
</feature>
<dbReference type="PANTHER" id="PTHR34188">
    <property type="entry name" value="OS01G0299500 PROTEIN"/>
    <property type="match status" value="1"/>
</dbReference>
<comment type="caution">
    <text evidence="3">The sequence shown here is derived from an EMBL/GenBank/DDBJ whole genome shotgun (WGS) entry which is preliminary data.</text>
</comment>
<proteinExistence type="predicted"/>
<feature type="compositionally biased region" description="Basic and acidic residues" evidence="1">
    <location>
        <begin position="1"/>
        <end position="12"/>
    </location>
</feature>
<reference evidence="3 4" key="1">
    <citation type="submission" date="2024-01" db="EMBL/GenBank/DDBJ databases">
        <title>Genome assemblies of Stephania.</title>
        <authorList>
            <person name="Yang L."/>
        </authorList>
    </citation>
    <scope>NUCLEOTIDE SEQUENCE [LARGE SCALE GENOMIC DNA]</scope>
    <source>
        <strain evidence="3">QJT</strain>
        <tissue evidence="3">Leaf</tissue>
    </source>
</reference>
<sequence>MDHTLPRDRDFVVDIESGGTTSEEEGNRDRDRDAHLGFRQPRNLLDRVWGGLVSTDASIKDEDGVSSRAVSSSANIAAENVKSLMGERAGVEEEKVALLENITEKKKRKHSNSKKPPKPPRPPRGPSLDAADQKFIREISELAMLKRARNERLKAQKKLKATKTTSSGGSICAMVVTVMFCLIIIFQGLISRGNSHVKFLGSPQPAEVPSGDWISVQYYKNVPASSTDGPGFGSPKYDNTLTDAKKDDLLAEQAFG</sequence>
<dbReference type="AlphaFoldDB" id="A0AAP0K6W2"/>
<feature type="region of interest" description="Disordered" evidence="1">
    <location>
        <begin position="1"/>
        <end position="39"/>
    </location>
</feature>
<protein>
    <recommendedName>
        <fullName evidence="5">Transmembrane protein</fullName>
    </recommendedName>
</protein>
<evidence type="ECO:0000256" key="2">
    <source>
        <dbReference type="SAM" id="Phobius"/>
    </source>
</evidence>
<keyword evidence="2" id="KW-1133">Transmembrane helix</keyword>